<dbReference type="SUPFAM" id="SSF47413">
    <property type="entry name" value="lambda repressor-like DNA-binding domains"/>
    <property type="match status" value="1"/>
</dbReference>
<evidence type="ECO:0000313" key="4">
    <source>
        <dbReference type="Proteomes" id="UP000727506"/>
    </source>
</evidence>
<feature type="region of interest" description="Disordered" evidence="1">
    <location>
        <begin position="104"/>
        <end position="126"/>
    </location>
</feature>
<dbReference type="Proteomes" id="UP000727506">
    <property type="component" value="Unassembled WGS sequence"/>
</dbReference>
<sequence length="126" mass="14031">MYSLKLREIRKAKKITQGELAMKIGVSERIVGGWERGETGLPLDDAYRCALALGCTPNDLCGWYDEHPRQEAPASLPPEESELMRNYRACSLQWKHTISMTARAAAGESREETERAAYADAVSEAV</sequence>
<feature type="domain" description="HTH cro/C1-type" evidence="2">
    <location>
        <begin position="6"/>
        <end position="60"/>
    </location>
</feature>
<dbReference type="SMART" id="SM00530">
    <property type="entry name" value="HTH_XRE"/>
    <property type="match status" value="1"/>
</dbReference>
<dbReference type="Gene3D" id="1.10.260.40">
    <property type="entry name" value="lambda repressor-like DNA-binding domains"/>
    <property type="match status" value="1"/>
</dbReference>
<comment type="caution">
    <text evidence="3">The sequence shown here is derived from an EMBL/GenBank/DDBJ whole genome shotgun (WGS) entry which is preliminary data.</text>
</comment>
<dbReference type="EMBL" id="JAGZSV010000162">
    <property type="protein sequence ID" value="MBS6941336.1"/>
    <property type="molecule type" value="Genomic_DNA"/>
</dbReference>
<dbReference type="InterPro" id="IPR010982">
    <property type="entry name" value="Lambda_DNA-bd_dom_sf"/>
</dbReference>
<evidence type="ECO:0000313" key="3">
    <source>
        <dbReference type="EMBL" id="MBS6941336.1"/>
    </source>
</evidence>
<dbReference type="Pfam" id="PF01381">
    <property type="entry name" value="HTH_3"/>
    <property type="match status" value="1"/>
</dbReference>
<dbReference type="PROSITE" id="PS50943">
    <property type="entry name" value="HTH_CROC1"/>
    <property type="match status" value="1"/>
</dbReference>
<organism evidence="3 4">
    <name type="scientific">Slackia piriformis</name>
    <dbReference type="NCBI Taxonomy" id="626934"/>
    <lineage>
        <taxon>Bacteria</taxon>
        <taxon>Bacillati</taxon>
        <taxon>Actinomycetota</taxon>
        <taxon>Coriobacteriia</taxon>
        <taxon>Eggerthellales</taxon>
        <taxon>Eggerthellaceae</taxon>
        <taxon>Slackia</taxon>
    </lineage>
</organism>
<feature type="compositionally biased region" description="Basic and acidic residues" evidence="1">
    <location>
        <begin position="108"/>
        <end position="117"/>
    </location>
</feature>
<proteinExistence type="predicted"/>
<reference evidence="3" key="1">
    <citation type="submission" date="2021-02" db="EMBL/GenBank/DDBJ databases">
        <title>Infant gut strain persistence is associated with maternal origin, phylogeny, and functional potential including surface adhesion and iron acquisition.</title>
        <authorList>
            <person name="Lou Y.C."/>
        </authorList>
    </citation>
    <scope>NUCLEOTIDE SEQUENCE</scope>
    <source>
        <strain evidence="3">L2_039_000G1_dasL2_039_000G1_concoct_11</strain>
    </source>
</reference>
<dbReference type="CDD" id="cd00093">
    <property type="entry name" value="HTH_XRE"/>
    <property type="match status" value="1"/>
</dbReference>
<gene>
    <name evidence="3" type="ORF">KH142_07675</name>
</gene>
<dbReference type="GO" id="GO:0003677">
    <property type="term" value="F:DNA binding"/>
    <property type="evidence" value="ECO:0007669"/>
    <property type="project" value="InterPro"/>
</dbReference>
<name>A0A943UUW6_9ACTN</name>
<protein>
    <submittedName>
        <fullName evidence="3">Helix-turn-helix transcriptional regulator</fullName>
    </submittedName>
</protein>
<evidence type="ECO:0000256" key="1">
    <source>
        <dbReference type="SAM" id="MobiDB-lite"/>
    </source>
</evidence>
<accession>A0A943UUW6</accession>
<dbReference type="InterPro" id="IPR001387">
    <property type="entry name" value="Cro/C1-type_HTH"/>
</dbReference>
<dbReference type="AlphaFoldDB" id="A0A943UUW6"/>
<evidence type="ECO:0000259" key="2">
    <source>
        <dbReference type="PROSITE" id="PS50943"/>
    </source>
</evidence>